<accession>A0A4Y8LW30</accession>
<dbReference type="AlphaFoldDB" id="A0A4Y8LW30"/>
<dbReference type="RefSeq" id="WP_167747188.1">
    <property type="nucleotide sequence ID" value="NZ_SOMN01000034.1"/>
</dbReference>
<comment type="caution">
    <text evidence="1">The sequence shown here is derived from an EMBL/GenBank/DDBJ whole genome shotgun (WGS) entry which is preliminary data.</text>
</comment>
<dbReference type="InterPro" id="IPR006626">
    <property type="entry name" value="PbH1"/>
</dbReference>
<protein>
    <recommendedName>
        <fullName evidence="3">Right handed beta helix domain-containing protein</fullName>
    </recommendedName>
</protein>
<proteinExistence type="predicted"/>
<dbReference type="SMART" id="SM00710">
    <property type="entry name" value="PbH1"/>
    <property type="match status" value="5"/>
</dbReference>
<dbReference type="Gene3D" id="2.160.20.10">
    <property type="entry name" value="Single-stranded right-handed beta-helix, Pectin lyase-like"/>
    <property type="match status" value="1"/>
</dbReference>
<keyword evidence="2" id="KW-1185">Reference proteome</keyword>
<gene>
    <name evidence="1" type="ORF">E2980_19055</name>
</gene>
<dbReference type="SUPFAM" id="SSF51126">
    <property type="entry name" value="Pectin lyase-like"/>
    <property type="match status" value="1"/>
</dbReference>
<reference evidence="1 2" key="1">
    <citation type="submission" date="2019-03" db="EMBL/GenBank/DDBJ databases">
        <title>Cohnella endophytica sp. nov., a novel endophytic bacterium isolated from bark of Sonneratia apetala.</title>
        <authorList>
            <person name="Tuo L."/>
        </authorList>
    </citation>
    <scope>NUCLEOTIDE SEQUENCE [LARGE SCALE GENOMIC DNA]</scope>
    <source>
        <strain evidence="1 2">CCTCC AB 208254</strain>
    </source>
</reference>
<sequence length="428" mass="45797">MYNETVIINKSIQLLGAQAGVDARTRSGIASTESIVTGPSIALIQAVADRVVIDGFTVQNNTTGPGIFTSAAFSGYWVMNNIIQNNVFGILNNSSGARYTEVRQNFLRSNNQPGAGSGNGILSDMTTSNIWVDSNLFTGHQLASVNFSPAGTATTDIIISNNRMVTDNSITLANTNNVKIFENNMTDTQGSSIFFGGSTNQTDIERNILHNSISNGINVTTFFTGVPNANIRAKYNSIQGNSNAGLQIVAGSYNVTPPNDRLDATNNWWGSPTGPAPIGSGDRVIDPGNVAEITPFLTSDPFITQQISQVLSTGPILGPPGTQTVRIEILNDDPISTAVIEIIGFYLPPNSAKLPYVHELFTINPNIKVLKSFFVNSLDQYEYQFGILNTSNVLISVWAIDVNGNVLASQRVVASEQSTISTITPNVP</sequence>
<evidence type="ECO:0008006" key="3">
    <source>
        <dbReference type="Google" id="ProtNLM"/>
    </source>
</evidence>
<evidence type="ECO:0000313" key="2">
    <source>
        <dbReference type="Proteomes" id="UP000297900"/>
    </source>
</evidence>
<dbReference type="InterPro" id="IPR012334">
    <property type="entry name" value="Pectin_lyas_fold"/>
</dbReference>
<name>A0A4Y8LW30_9BACL</name>
<evidence type="ECO:0000313" key="1">
    <source>
        <dbReference type="EMBL" id="TFE23454.1"/>
    </source>
</evidence>
<dbReference type="Proteomes" id="UP000297900">
    <property type="component" value="Unassembled WGS sequence"/>
</dbReference>
<organism evidence="1 2">
    <name type="scientific">Cohnella luojiensis</name>
    <dbReference type="NCBI Taxonomy" id="652876"/>
    <lineage>
        <taxon>Bacteria</taxon>
        <taxon>Bacillati</taxon>
        <taxon>Bacillota</taxon>
        <taxon>Bacilli</taxon>
        <taxon>Bacillales</taxon>
        <taxon>Paenibacillaceae</taxon>
        <taxon>Cohnella</taxon>
    </lineage>
</organism>
<dbReference type="EMBL" id="SOMN01000034">
    <property type="protein sequence ID" value="TFE23454.1"/>
    <property type="molecule type" value="Genomic_DNA"/>
</dbReference>
<dbReference type="InterPro" id="IPR011050">
    <property type="entry name" value="Pectin_lyase_fold/virulence"/>
</dbReference>